<evidence type="ECO:0000256" key="2">
    <source>
        <dbReference type="ARBA" id="ARBA00023002"/>
    </source>
</evidence>
<feature type="domain" description="Aldehyde dehydrogenase" evidence="6">
    <location>
        <begin position="14"/>
        <end position="464"/>
    </location>
</feature>
<keyword evidence="3" id="KW-0520">NAD</keyword>
<evidence type="ECO:0000313" key="7">
    <source>
        <dbReference type="EMBL" id="OSD04846.1"/>
    </source>
</evidence>
<dbReference type="PANTHER" id="PTHR42986">
    <property type="entry name" value="BENZALDEHYDE DEHYDROGENASE YFMT"/>
    <property type="match status" value="1"/>
</dbReference>
<dbReference type="STRING" id="1353009.A0A1Y2IUN1"/>
<dbReference type="Proteomes" id="UP000193067">
    <property type="component" value="Unassembled WGS sequence"/>
</dbReference>
<dbReference type="Gene3D" id="3.40.605.10">
    <property type="entry name" value="Aldehyde Dehydrogenase, Chain A, domain 1"/>
    <property type="match status" value="1"/>
</dbReference>
<evidence type="ECO:0000256" key="1">
    <source>
        <dbReference type="ARBA" id="ARBA00009986"/>
    </source>
</evidence>
<name>A0A1Y2IUN1_TRAC3</name>
<dbReference type="OrthoDB" id="310895at2759"/>
<dbReference type="EMBL" id="KZ084095">
    <property type="protein sequence ID" value="OSD04846.1"/>
    <property type="molecule type" value="Genomic_DNA"/>
</dbReference>
<keyword evidence="8" id="KW-1185">Reference proteome</keyword>
<dbReference type="GO" id="GO:0016620">
    <property type="term" value="F:oxidoreductase activity, acting on the aldehyde or oxo group of donors, NAD or NADP as acceptor"/>
    <property type="evidence" value="ECO:0007669"/>
    <property type="project" value="InterPro"/>
</dbReference>
<dbReference type="InterPro" id="IPR015590">
    <property type="entry name" value="Aldehyde_DH_dom"/>
</dbReference>
<dbReference type="PANTHER" id="PTHR42986:SF1">
    <property type="entry name" value="BENZALDEHYDE DEHYDROGENASE YFMT"/>
    <property type="match status" value="1"/>
</dbReference>
<protein>
    <submittedName>
        <fullName evidence="7">Aldehyde dehydrogenase</fullName>
    </submittedName>
</protein>
<dbReference type="InterPro" id="IPR016163">
    <property type="entry name" value="Ald_DH_C"/>
</dbReference>
<proteinExistence type="inferred from homology"/>
<sequence length="489" mass="52890">MSLPFTPLYIDGQWRPSSTGATFDVRNPTSGEVVGTAAAASAQDCVAAVEAASQAFKTWEHSPLSVRRDILIKASDILAQRREQVAKAAREETSITEDWLPVNFEWPIDQLRDMAAATMRLKGETGQSIMPGGQVFTQKRAIGVVLSIVPWNAPVILTLRAVAVPILCGNTVVLKTSEMSPRIQAIIVEVLAEAGLPAGVLNCISTTKEDGPARITEIIAHPRVRKINFTGSDQVGRIIAQEAGKHLKPCVFELGGKAPVVVLNDADIPRAARAITSSALLHSGQICMSTERVIVQRGAADELIDHLCALFKRVKAGDPYVERAAHIGAMFNEGSTDNAIAMLQDAIKRGAKLLVGDLTKEGAIMQPHLLVDVKPGIRLWDRETFAPVVVVATVDTVDEAVDLANESDYSLVASVWTRDVYKAFDVSRRIRAGTNNINGPTVHVESMMENGGQGGSTGYGVFMIDDWTQTRMIVLHPEQEPPYPIIPKL</sequence>
<evidence type="ECO:0000259" key="6">
    <source>
        <dbReference type="Pfam" id="PF00171"/>
    </source>
</evidence>
<evidence type="ECO:0000256" key="4">
    <source>
        <dbReference type="PROSITE-ProRule" id="PRU10007"/>
    </source>
</evidence>
<feature type="active site" evidence="4">
    <location>
        <position position="253"/>
    </location>
</feature>
<dbReference type="Gene3D" id="3.40.309.10">
    <property type="entry name" value="Aldehyde Dehydrogenase, Chain A, domain 2"/>
    <property type="match status" value="1"/>
</dbReference>
<dbReference type="AlphaFoldDB" id="A0A1Y2IUN1"/>
<reference evidence="7 8" key="1">
    <citation type="journal article" date="2015" name="Biotechnol. Biofuels">
        <title>Enhanced degradation of softwood versus hardwood by the white-rot fungus Pycnoporus coccineus.</title>
        <authorList>
            <person name="Couturier M."/>
            <person name="Navarro D."/>
            <person name="Chevret D."/>
            <person name="Henrissat B."/>
            <person name="Piumi F."/>
            <person name="Ruiz-Duenas F.J."/>
            <person name="Martinez A.T."/>
            <person name="Grigoriev I.V."/>
            <person name="Riley R."/>
            <person name="Lipzen A."/>
            <person name="Berrin J.G."/>
            <person name="Master E.R."/>
            <person name="Rosso M.N."/>
        </authorList>
    </citation>
    <scope>NUCLEOTIDE SEQUENCE [LARGE SCALE GENOMIC DNA]</scope>
    <source>
        <strain evidence="7 8">BRFM310</strain>
    </source>
</reference>
<evidence type="ECO:0000313" key="8">
    <source>
        <dbReference type="Proteomes" id="UP000193067"/>
    </source>
</evidence>
<dbReference type="InterPro" id="IPR016162">
    <property type="entry name" value="Ald_DH_N"/>
</dbReference>
<keyword evidence="2 5" id="KW-0560">Oxidoreductase</keyword>
<dbReference type="Pfam" id="PF00171">
    <property type="entry name" value="Aldedh"/>
    <property type="match status" value="1"/>
</dbReference>
<comment type="similarity">
    <text evidence="1 5">Belongs to the aldehyde dehydrogenase family.</text>
</comment>
<dbReference type="PROSITE" id="PS00687">
    <property type="entry name" value="ALDEHYDE_DEHYDR_GLU"/>
    <property type="match status" value="1"/>
</dbReference>
<evidence type="ECO:0000256" key="3">
    <source>
        <dbReference type="ARBA" id="ARBA00023027"/>
    </source>
</evidence>
<gene>
    <name evidence="7" type="ORF">PYCCODRAFT_1433189</name>
</gene>
<dbReference type="SUPFAM" id="SSF53720">
    <property type="entry name" value="ALDH-like"/>
    <property type="match status" value="1"/>
</dbReference>
<accession>A0A1Y2IUN1</accession>
<dbReference type="InterPro" id="IPR029510">
    <property type="entry name" value="Ald_DH_CS_GLU"/>
</dbReference>
<dbReference type="InterPro" id="IPR016161">
    <property type="entry name" value="Ald_DH/histidinol_DH"/>
</dbReference>
<organism evidence="7 8">
    <name type="scientific">Trametes coccinea (strain BRFM310)</name>
    <name type="common">Pycnoporus coccineus</name>
    <dbReference type="NCBI Taxonomy" id="1353009"/>
    <lineage>
        <taxon>Eukaryota</taxon>
        <taxon>Fungi</taxon>
        <taxon>Dikarya</taxon>
        <taxon>Basidiomycota</taxon>
        <taxon>Agaricomycotina</taxon>
        <taxon>Agaricomycetes</taxon>
        <taxon>Polyporales</taxon>
        <taxon>Polyporaceae</taxon>
        <taxon>Trametes</taxon>
    </lineage>
</organism>
<evidence type="ECO:0000256" key="5">
    <source>
        <dbReference type="RuleBase" id="RU003345"/>
    </source>
</evidence>